<keyword evidence="3" id="KW-0812">Transmembrane</keyword>
<feature type="transmembrane region" description="Helical" evidence="3">
    <location>
        <begin position="371"/>
        <end position="388"/>
    </location>
</feature>
<keyword evidence="6" id="KW-1185">Reference proteome</keyword>
<dbReference type="InterPro" id="IPR017871">
    <property type="entry name" value="ABC_transporter-like_CS"/>
</dbReference>
<dbReference type="PANTHER" id="PTHR43790:SF4">
    <property type="entry name" value="GUANOSINE IMPORT ATP-BINDING PROTEIN NUPO"/>
    <property type="match status" value="1"/>
</dbReference>
<sequence length="621" mass="69961">MIKNAIEFIDISKYFGEIKANRDISFEVEKGKIHALIGENGAGKSTLMSILFGLYQPDKGIIKINNKEVLIKGPNDANALGIGMVHQHFKLVDVYTNLENIVLGEENYNKATRMIDYSHAIQKIQTIQNAFNLHFDLNQITGKETVGVQQKVEIMKMLYRDSEILIFDEPTAVLTDEEIQGLLHTFKLFREQGKTIVFISHKLGEIKEVADNATILRHGKVVGNFKVSEVSIEEMASRMVGGEVENIRNKYTDTSQNKVILKLSNVSTKGEKSIKNISLEIKSGEIMAIAGIEGNGQRDLEYAISGMKPIVSGSIEYKKTTLIDERYKKLSKEKQNKIILFFGLFALLLVLTIIFFAIPSERSDTGAILKIYGGISCFLALLFLFLGLDGKFHLIRKIKQKINAKKAKEGNKNQEETDSSFIRLSDYGVYDVSKLGFSFIPSDRHKHGLVLDYNIKLNSILRRLWDKKYQKFTFLKNNNIQQETNEIIEKYDVRGARRGLSISRSLSGGNQQKFIVGREMNSPHDFILIVQPTRGLDVGAINNIHQRILAEKEAGKAILLISYELDEVLALADKIAVINSGEILMVKEAKNLTRTEIGVYMARDKTNSESVQITKEEGNND</sequence>
<dbReference type="SUPFAM" id="SSF52540">
    <property type="entry name" value="P-loop containing nucleoside triphosphate hydrolases"/>
    <property type="match status" value="2"/>
</dbReference>
<keyword evidence="1" id="KW-0547">Nucleotide-binding</keyword>
<keyword evidence="5" id="KW-0378">Hydrolase</keyword>
<dbReference type="InterPro" id="IPR027417">
    <property type="entry name" value="P-loop_NTPase"/>
</dbReference>
<feature type="domain" description="ABC transporter" evidence="4">
    <location>
        <begin position="255"/>
        <end position="605"/>
    </location>
</feature>
<proteinExistence type="predicted"/>
<dbReference type="InterPro" id="IPR003439">
    <property type="entry name" value="ABC_transporter-like_ATP-bd"/>
</dbReference>
<keyword evidence="3" id="KW-1133">Transmembrane helix</keyword>
<dbReference type="Proteomes" id="UP000290815">
    <property type="component" value="Chromosome"/>
</dbReference>
<feature type="domain" description="ABC transporter" evidence="4">
    <location>
        <begin position="6"/>
        <end position="243"/>
    </location>
</feature>
<dbReference type="GO" id="GO:0005524">
    <property type="term" value="F:ATP binding"/>
    <property type="evidence" value="ECO:0007669"/>
    <property type="project" value="UniProtKB-KW"/>
</dbReference>
<dbReference type="Pfam" id="PF00005">
    <property type="entry name" value="ABC_tran"/>
    <property type="match status" value="1"/>
</dbReference>
<dbReference type="Gene3D" id="3.40.50.300">
    <property type="entry name" value="P-loop containing nucleotide triphosphate hydrolases"/>
    <property type="match status" value="3"/>
</dbReference>
<dbReference type="PROSITE" id="PS50893">
    <property type="entry name" value="ABC_TRANSPORTER_2"/>
    <property type="match status" value="2"/>
</dbReference>
<protein>
    <submittedName>
        <fullName evidence="5">Simple sugar ABC transporter ATP-binding protein,P59-like protein</fullName>
        <ecNumber evidence="5">3.6.3.17</ecNumber>
    </submittedName>
</protein>
<dbReference type="EMBL" id="LR215024">
    <property type="protein sequence ID" value="VEU70148.1"/>
    <property type="molecule type" value="Genomic_DNA"/>
</dbReference>
<dbReference type="SMART" id="SM00382">
    <property type="entry name" value="AAA"/>
    <property type="match status" value="1"/>
</dbReference>
<evidence type="ECO:0000256" key="2">
    <source>
        <dbReference type="ARBA" id="ARBA00022840"/>
    </source>
</evidence>
<dbReference type="KEGG" id="mgly:NCTC10194_00139"/>
<dbReference type="RefSeq" id="WP_044888896.1">
    <property type="nucleotide sequence ID" value="NZ_LR215024.1"/>
</dbReference>
<evidence type="ECO:0000256" key="1">
    <source>
        <dbReference type="ARBA" id="ARBA00022741"/>
    </source>
</evidence>
<dbReference type="AlphaFoldDB" id="A0A449AUI5"/>
<dbReference type="CDD" id="cd03216">
    <property type="entry name" value="ABC_Carb_Monos_I"/>
    <property type="match status" value="1"/>
</dbReference>
<keyword evidence="2 5" id="KW-0067">ATP-binding</keyword>
<name>A0A449AUI5_9BACT</name>
<accession>A0A449AUI5</accession>
<keyword evidence="3" id="KW-0472">Membrane</keyword>
<organism evidence="5 6">
    <name type="scientific">Mycoplasmopsis glycophila</name>
    <dbReference type="NCBI Taxonomy" id="171285"/>
    <lineage>
        <taxon>Bacteria</taxon>
        <taxon>Bacillati</taxon>
        <taxon>Mycoplasmatota</taxon>
        <taxon>Mycoplasmoidales</taxon>
        <taxon>Metamycoplasmataceae</taxon>
        <taxon>Mycoplasmopsis</taxon>
    </lineage>
</organism>
<dbReference type="PANTHER" id="PTHR43790">
    <property type="entry name" value="CARBOHYDRATE TRANSPORT ATP-BINDING PROTEIN MG119-RELATED"/>
    <property type="match status" value="1"/>
</dbReference>
<dbReference type="CDD" id="cd03215">
    <property type="entry name" value="ABC_Carb_Monos_II"/>
    <property type="match status" value="1"/>
</dbReference>
<dbReference type="InterPro" id="IPR003593">
    <property type="entry name" value="AAA+_ATPase"/>
</dbReference>
<dbReference type="InterPro" id="IPR050107">
    <property type="entry name" value="ABC_carbohydrate_import_ATPase"/>
</dbReference>
<evidence type="ECO:0000313" key="6">
    <source>
        <dbReference type="Proteomes" id="UP000290815"/>
    </source>
</evidence>
<reference evidence="5 6" key="1">
    <citation type="submission" date="2019-01" db="EMBL/GenBank/DDBJ databases">
        <authorList>
            <consortium name="Pathogen Informatics"/>
        </authorList>
    </citation>
    <scope>NUCLEOTIDE SEQUENCE [LARGE SCALE GENOMIC DNA]</scope>
    <source>
        <strain evidence="5 6">NCTC10194</strain>
    </source>
</reference>
<dbReference type="EC" id="3.6.3.17" evidence="5"/>
<gene>
    <name evidence="5" type="primary">rbsA</name>
    <name evidence="5" type="ORF">NCTC10194_00139</name>
</gene>
<evidence type="ECO:0000313" key="5">
    <source>
        <dbReference type="EMBL" id="VEU70148.1"/>
    </source>
</evidence>
<dbReference type="GO" id="GO:0016887">
    <property type="term" value="F:ATP hydrolysis activity"/>
    <property type="evidence" value="ECO:0007669"/>
    <property type="project" value="InterPro"/>
</dbReference>
<evidence type="ECO:0000256" key="3">
    <source>
        <dbReference type="SAM" id="Phobius"/>
    </source>
</evidence>
<dbReference type="PROSITE" id="PS00211">
    <property type="entry name" value="ABC_TRANSPORTER_1"/>
    <property type="match status" value="1"/>
</dbReference>
<feature type="transmembrane region" description="Helical" evidence="3">
    <location>
        <begin position="338"/>
        <end position="359"/>
    </location>
</feature>
<evidence type="ECO:0000259" key="4">
    <source>
        <dbReference type="PROSITE" id="PS50893"/>
    </source>
</evidence>